<dbReference type="PANTHER" id="PTHR10835:SF29">
    <property type="entry name" value="SQUALENE MONOOXYGENASE"/>
    <property type="match status" value="1"/>
</dbReference>
<comment type="subcellular location">
    <subcellularLocation>
        <location evidence="6">Membrane</location>
        <topology evidence="6">Multi-pass membrane protein</topology>
    </subcellularLocation>
</comment>
<dbReference type="GO" id="GO:0050660">
    <property type="term" value="F:flavin adenine dinucleotide binding"/>
    <property type="evidence" value="ECO:0007669"/>
    <property type="project" value="UniProtKB-UniRule"/>
</dbReference>
<evidence type="ECO:0000256" key="4">
    <source>
        <dbReference type="ARBA" id="ARBA00023002"/>
    </source>
</evidence>
<evidence type="ECO:0000256" key="1">
    <source>
        <dbReference type="ARBA" id="ARBA00001974"/>
    </source>
</evidence>
<keyword evidence="3 6" id="KW-0274">FAD</keyword>
<keyword evidence="9" id="KW-1185">Reference proteome</keyword>
<organism evidence="8 9">
    <name type="scientific">Camellia sinensis var. sinensis</name>
    <name type="common">China tea</name>
    <dbReference type="NCBI Taxonomy" id="542762"/>
    <lineage>
        <taxon>Eukaryota</taxon>
        <taxon>Viridiplantae</taxon>
        <taxon>Streptophyta</taxon>
        <taxon>Embryophyta</taxon>
        <taxon>Tracheophyta</taxon>
        <taxon>Spermatophyta</taxon>
        <taxon>Magnoliopsida</taxon>
        <taxon>eudicotyledons</taxon>
        <taxon>Gunneridae</taxon>
        <taxon>Pentapetalae</taxon>
        <taxon>asterids</taxon>
        <taxon>Ericales</taxon>
        <taxon>Theaceae</taxon>
        <taxon>Camellia</taxon>
    </lineage>
</organism>
<evidence type="ECO:0000313" key="9">
    <source>
        <dbReference type="Proteomes" id="UP000306102"/>
    </source>
</evidence>
<sequence length="171" mass="19093">MELLFNLTKLKFDKNNKNGVSNGLLFYLPKIANAISVDMISYFIGLIMECELPYPNHANLVLDGPTIMWFYPISSTEVRCLIDFPTPGTLPSISNELYNAFILSVDKGEIRTMPINLMPATPYLIPGAVFLGDALNMRHAGTGSEMMVALHDIVLFRNLLRPLQKQLTDTA</sequence>
<comment type="similarity">
    <text evidence="6">Belongs to the squalene monooxygenase family.</text>
</comment>
<dbReference type="GO" id="GO:0016020">
    <property type="term" value="C:membrane"/>
    <property type="evidence" value="ECO:0007669"/>
    <property type="project" value="UniProtKB-SubCell"/>
</dbReference>
<proteinExistence type="inferred from homology"/>
<comment type="caution">
    <text evidence="8">The sequence shown here is derived from an EMBL/GenBank/DDBJ whole genome shotgun (WGS) entry which is preliminary data.</text>
</comment>
<evidence type="ECO:0000256" key="6">
    <source>
        <dbReference type="RuleBase" id="RU367121"/>
    </source>
</evidence>
<feature type="domain" description="Squalene epoxidase" evidence="7">
    <location>
        <begin position="35"/>
        <end position="170"/>
    </location>
</feature>
<keyword evidence="4 6" id="KW-0560">Oxidoreductase</keyword>
<dbReference type="InterPro" id="IPR040125">
    <property type="entry name" value="Squalene_monox"/>
</dbReference>
<protein>
    <recommendedName>
        <fullName evidence="6">Squalene monooxygenase</fullName>
        <ecNumber evidence="6">1.14.14.17</ecNumber>
    </recommendedName>
</protein>
<dbReference type="GO" id="GO:0005783">
    <property type="term" value="C:endoplasmic reticulum"/>
    <property type="evidence" value="ECO:0007669"/>
    <property type="project" value="TreeGrafter"/>
</dbReference>
<comment type="function">
    <text evidence="6">Catalyzes the stereospecific oxidation of squalene to (S)-2,3-epoxysqualene, and is considered to be a rate-limiting enzyme in steroid biosynthesis.</text>
</comment>
<dbReference type="GO" id="GO:0016126">
    <property type="term" value="P:sterol biosynthetic process"/>
    <property type="evidence" value="ECO:0007669"/>
    <property type="project" value="UniProtKB-UniRule"/>
</dbReference>
<evidence type="ECO:0000256" key="2">
    <source>
        <dbReference type="ARBA" id="ARBA00022630"/>
    </source>
</evidence>
<comment type="cofactor">
    <cofactor evidence="1 6">
        <name>FAD</name>
        <dbReference type="ChEBI" id="CHEBI:57692"/>
    </cofactor>
</comment>
<dbReference type="EMBL" id="SDRB02001724">
    <property type="protein sequence ID" value="THG20825.1"/>
    <property type="molecule type" value="Genomic_DNA"/>
</dbReference>
<name>A0A4S4EWB4_CAMSN</name>
<evidence type="ECO:0000256" key="5">
    <source>
        <dbReference type="ARBA" id="ARBA00023136"/>
    </source>
</evidence>
<accession>A0A4S4EWB4</accession>
<comment type="catalytic activity">
    <reaction evidence="6">
        <text>squalene + reduced [NADPH--hemoprotein reductase] + O2 = (S)-2,3-epoxysqualene + oxidized [NADPH--hemoprotein reductase] + H2O + H(+)</text>
        <dbReference type="Rhea" id="RHEA:25282"/>
        <dbReference type="Rhea" id="RHEA-COMP:11964"/>
        <dbReference type="Rhea" id="RHEA-COMP:11965"/>
        <dbReference type="ChEBI" id="CHEBI:15377"/>
        <dbReference type="ChEBI" id="CHEBI:15378"/>
        <dbReference type="ChEBI" id="CHEBI:15379"/>
        <dbReference type="ChEBI" id="CHEBI:15440"/>
        <dbReference type="ChEBI" id="CHEBI:15441"/>
        <dbReference type="ChEBI" id="CHEBI:57618"/>
        <dbReference type="ChEBI" id="CHEBI:58210"/>
        <dbReference type="EC" id="1.14.14.17"/>
    </reaction>
</comment>
<gene>
    <name evidence="8" type="ORF">TEA_016262</name>
</gene>
<dbReference type="EC" id="1.14.14.17" evidence="6"/>
<dbReference type="InterPro" id="IPR013698">
    <property type="entry name" value="Squalene_epoxidase"/>
</dbReference>
<keyword evidence="2 6" id="KW-0285">Flavoprotein</keyword>
<dbReference type="GO" id="GO:0004506">
    <property type="term" value="F:squalene monooxygenase activity"/>
    <property type="evidence" value="ECO:0007669"/>
    <property type="project" value="UniProtKB-UniRule"/>
</dbReference>
<dbReference type="PANTHER" id="PTHR10835">
    <property type="entry name" value="SQUALENE MONOOXYGENASE"/>
    <property type="match status" value="1"/>
</dbReference>
<evidence type="ECO:0000256" key="3">
    <source>
        <dbReference type="ARBA" id="ARBA00022827"/>
    </source>
</evidence>
<keyword evidence="5" id="KW-0472">Membrane</keyword>
<evidence type="ECO:0000313" key="8">
    <source>
        <dbReference type="EMBL" id="THG20825.1"/>
    </source>
</evidence>
<dbReference type="AlphaFoldDB" id="A0A4S4EWB4"/>
<dbReference type="STRING" id="542762.A0A4S4EWB4"/>
<dbReference type="Proteomes" id="UP000306102">
    <property type="component" value="Unassembled WGS sequence"/>
</dbReference>
<dbReference type="UniPathway" id="UPA00767">
    <property type="reaction ID" value="UER00752"/>
</dbReference>
<dbReference type="Pfam" id="PF08491">
    <property type="entry name" value="SE"/>
    <property type="match status" value="1"/>
</dbReference>
<reference evidence="8 9" key="1">
    <citation type="journal article" date="2018" name="Proc. Natl. Acad. Sci. U.S.A.">
        <title>Draft genome sequence of Camellia sinensis var. sinensis provides insights into the evolution of the tea genome and tea quality.</title>
        <authorList>
            <person name="Wei C."/>
            <person name="Yang H."/>
            <person name="Wang S."/>
            <person name="Zhao J."/>
            <person name="Liu C."/>
            <person name="Gao L."/>
            <person name="Xia E."/>
            <person name="Lu Y."/>
            <person name="Tai Y."/>
            <person name="She G."/>
            <person name="Sun J."/>
            <person name="Cao H."/>
            <person name="Tong W."/>
            <person name="Gao Q."/>
            <person name="Li Y."/>
            <person name="Deng W."/>
            <person name="Jiang X."/>
            <person name="Wang W."/>
            <person name="Chen Q."/>
            <person name="Zhang S."/>
            <person name="Li H."/>
            <person name="Wu J."/>
            <person name="Wang P."/>
            <person name="Li P."/>
            <person name="Shi C."/>
            <person name="Zheng F."/>
            <person name="Jian J."/>
            <person name="Huang B."/>
            <person name="Shan D."/>
            <person name="Shi M."/>
            <person name="Fang C."/>
            <person name="Yue Y."/>
            <person name="Li F."/>
            <person name="Li D."/>
            <person name="Wei S."/>
            <person name="Han B."/>
            <person name="Jiang C."/>
            <person name="Yin Y."/>
            <person name="Xia T."/>
            <person name="Zhang Z."/>
            <person name="Bennetzen J.L."/>
            <person name="Zhao S."/>
            <person name="Wan X."/>
        </authorList>
    </citation>
    <scope>NUCLEOTIDE SEQUENCE [LARGE SCALE GENOMIC DNA]</scope>
    <source>
        <strain evidence="9">cv. Shuchazao</strain>
        <tissue evidence="8">Leaf</tissue>
    </source>
</reference>
<evidence type="ECO:0000259" key="7">
    <source>
        <dbReference type="Pfam" id="PF08491"/>
    </source>
</evidence>